<keyword evidence="4" id="KW-0788">Thiol protease</keyword>
<name>A0A1I2I5H7_9ACTN</name>
<organism evidence="9 10">
    <name type="scientific">Actinacidiphila alni</name>
    <dbReference type="NCBI Taxonomy" id="380248"/>
    <lineage>
        <taxon>Bacteria</taxon>
        <taxon>Bacillati</taxon>
        <taxon>Actinomycetota</taxon>
        <taxon>Actinomycetes</taxon>
        <taxon>Kitasatosporales</taxon>
        <taxon>Streptomycetaceae</taxon>
        <taxon>Actinacidiphila</taxon>
    </lineage>
</organism>
<evidence type="ECO:0000256" key="3">
    <source>
        <dbReference type="ARBA" id="ARBA00022801"/>
    </source>
</evidence>
<dbReference type="PROSITE" id="PS51318">
    <property type="entry name" value="TAT"/>
    <property type="match status" value="1"/>
</dbReference>
<proteinExistence type="inferred from homology"/>
<dbReference type="AlphaFoldDB" id="A0A1I2I5H7"/>
<accession>A0A1I2I5H7</accession>
<evidence type="ECO:0000313" key="10">
    <source>
        <dbReference type="Proteomes" id="UP000199323"/>
    </source>
</evidence>
<evidence type="ECO:0000256" key="6">
    <source>
        <dbReference type="SAM" id="MobiDB-lite"/>
    </source>
</evidence>
<feature type="domain" description="NlpC/P60" evidence="8">
    <location>
        <begin position="240"/>
        <end position="361"/>
    </location>
</feature>
<dbReference type="GO" id="GO:0006508">
    <property type="term" value="P:proteolysis"/>
    <property type="evidence" value="ECO:0007669"/>
    <property type="project" value="UniProtKB-KW"/>
</dbReference>
<keyword evidence="3" id="KW-0378">Hydrolase</keyword>
<evidence type="ECO:0000256" key="4">
    <source>
        <dbReference type="ARBA" id="ARBA00022807"/>
    </source>
</evidence>
<feature type="signal peptide" evidence="7">
    <location>
        <begin position="1"/>
        <end position="33"/>
    </location>
</feature>
<dbReference type="SUPFAM" id="SSF54001">
    <property type="entry name" value="Cysteine proteinases"/>
    <property type="match status" value="1"/>
</dbReference>
<keyword evidence="5" id="KW-0175">Coiled coil</keyword>
<feature type="chain" id="PRO_5011464173" evidence="7">
    <location>
        <begin position="34"/>
        <end position="460"/>
    </location>
</feature>
<protein>
    <submittedName>
        <fullName evidence="9">NlpC/P60 family protein</fullName>
    </submittedName>
</protein>
<evidence type="ECO:0000256" key="7">
    <source>
        <dbReference type="SAM" id="SignalP"/>
    </source>
</evidence>
<dbReference type="InterPro" id="IPR051794">
    <property type="entry name" value="PG_Endopeptidase_C40"/>
</dbReference>
<dbReference type="PANTHER" id="PTHR47359">
    <property type="entry name" value="PEPTIDOGLYCAN DL-ENDOPEPTIDASE CWLO"/>
    <property type="match status" value="1"/>
</dbReference>
<keyword evidence="10" id="KW-1185">Reference proteome</keyword>
<dbReference type="PANTHER" id="PTHR47359:SF3">
    <property type="entry name" value="NLP_P60 DOMAIN-CONTAINING PROTEIN-RELATED"/>
    <property type="match status" value="1"/>
</dbReference>
<feature type="compositionally biased region" description="Pro residues" evidence="6">
    <location>
        <begin position="429"/>
        <end position="452"/>
    </location>
</feature>
<comment type="similarity">
    <text evidence="1">Belongs to the peptidase C40 family.</text>
</comment>
<dbReference type="InterPro" id="IPR006311">
    <property type="entry name" value="TAT_signal"/>
</dbReference>
<dbReference type="GO" id="GO:0008234">
    <property type="term" value="F:cysteine-type peptidase activity"/>
    <property type="evidence" value="ECO:0007669"/>
    <property type="project" value="UniProtKB-KW"/>
</dbReference>
<dbReference type="Pfam" id="PF00877">
    <property type="entry name" value="NLPC_P60"/>
    <property type="match status" value="1"/>
</dbReference>
<evidence type="ECO:0000256" key="2">
    <source>
        <dbReference type="ARBA" id="ARBA00022670"/>
    </source>
</evidence>
<dbReference type="Gene3D" id="3.90.1720.10">
    <property type="entry name" value="endopeptidase domain like (from Nostoc punctiforme)"/>
    <property type="match status" value="1"/>
</dbReference>
<feature type="compositionally biased region" description="Gly residues" evidence="6">
    <location>
        <begin position="395"/>
        <end position="405"/>
    </location>
</feature>
<dbReference type="EMBL" id="FONG01000012">
    <property type="protein sequence ID" value="SFF36146.1"/>
    <property type="molecule type" value="Genomic_DNA"/>
</dbReference>
<dbReference type="InterPro" id="IPR038765">
    <property type="entry name" value="Papain-like_cys_pep_sf"/>
</dbReference>
<feature type="region of interest" description="Disordered" evidence="6">
    <location>
        <begin position="369"/>
        <end position="460"/>
    </location>
</feature>
<evidence type="ECO:0000256" key="1">
    <source>
        <dbReference type="ARBA" id="ARBA00007074"/>
    </source>
</evidence>
<sequence length="460" mass="48509">MTRGARRWLRSAAVCGTLLAAAALALPAQQAAARPYDPPPAAPAVSLPDLLTTLQTLYAQTESATESYNKAKEAADQQKAKADTIDAQLADQRVSVADKRDEVGLMARQMYKDGSVSPYLSMLTGQTPQDFFGQRHVLDRAADHQQDVLDELTSGERKLSELNTQAQQALDKAQSALAVQQARKTTVERHLKQVESILAGLSGVQIDQLQTLEEKGVNKAQQDFLDSKALGDNADSRLPSDAGKRAIAYAFMQLGKPYVWGAQGPDSFDCSGLTSQSWLHAGVPIPRTSQEQWAQLPHVPLELLRPGDLVIYFSGATHVAIYIGNGLVIQAPRPGSVVKVSPIAANPILGAVRPDLGKAPAKDYTLPKIPEQAEQPTPFRPQVTPPAPRSTSKGTGAGKAKGGTGSTPPAHPVTPTPGESTPPVKTTPTPTPTPTGTPTDPATPPPGDPASPTPTATDGG</sequence>
<dbReference type="RefSeq" id="WP_093715171.1">
    <property type="nucleotide sequence ID" value="NZ_FONG01000012.1"/>
</dbReference>
<dbReference type="PROSITE" id="PS51935">
    <property type="entry name" value="NLPC_P60"/>
    <property type="match status" value="1"/>
</dbReference>
<keyword evidence="2" id="KW-0645">Protease</keyword>
<dbReference type="InterPro" id="IPR000064">
    <property type="entry name" value="NLP_P60_dom"/>
</dbReference>
<feature type="coiled-coil region" evidence="5">
    <location>
        <begin position="152"/>
        <end position="183"/>
    </location>
</feature>
<dbReference type="Proteomes" id="UP000199323">
    <property type="component" value="Unassembled WGS sequence"/>
</dbReference>
<dbReference type="Gene3D" id="6.10.250.3150">
    <property type="match status" value="1"/>
</dbReference>
<evidence type="ECO:0000313" key="9">
    <source>
        <dbReference type="EMBL" id="SFF36146.1"/>
    </source>
</evidence>
<evidence type="ECO:0000256" key="5">
    <source>
        <dbReference type="SAM" id="Coils"/>
    </source>
</evidence>
<keyword evidence="7" id="KW-0732">Signal</keyword>
<evidence type="ECO:0000259" key="8">
    <source>
        <dbReference type="PROSITE" id="PS51935"/>
    </source>
</evidence>
<gene>
    <name evidence="9" type="ORF">SAMN05216251_112122</name>
</gene>
<reference evidence="9 10" key="1">
    <citation type="submission" date="2016-10" db="EMBL/GenBank/DDBJ databases">
        <authorList>
            <person name="de Groot N.N."/>
        </authorList>
    </citation>
    <scope>NUCLEOTIDE SEQUENCE [LARGE SCALE GENOMIC DNA]</scope>
    <source>
        <strain evidence="9 10">CGMCC 4.3510</strain>
    </source>
</reference>